<feature type="binding site" evidence="5">
    <location>
        <position position="521"/>
    </location>
    <ligand>
        <name>ATP</name>
        <dbReference type="ChEBI" id="CHEBI:30616"/>
    </ligand>
</feature>
<feature type="binding site" evidence="5">
    <location>
        <position position="536"/>
    </location>
    <ligand>
        <name>ATP</name>
        <dbReference type="ChEBI" id="CHEBI:30616"/>
    </ligand>
</feature>
<feature type="domain" description="Acetyl-coenzyme A synthetase N-terminal" evidence="8">
    <location>
        <begin position="44"/>
        <end position="98"/>
    </location>
</feature>
<dbReference type="NCBIfam" id="TIGR02188">
    <property type="entry name" value="Ac_CoA_lig_AcsA"/>
    <property type="match status" value="1"/>
</dbReference>
<dbReference type="RefSeq" id="WP_316965400.1">
    <property type="nucleotide sequence ID" value="NZ_JARFPK010000001.1"/>
</dbReference>
<keyword evidence="5" id="KW-0479">Metal-binding</keyword>
<feature type="modified residue" description="N6-acetyllysine" evidence="5">
    <location>
        <position position="630"/>
    </location>
</feature>
<accession>A0ABT5X4P7</accession>
<protein>
    <recommendedName>
        <fullName evidence="5">Acetyl-coenzyme A synthetase</fullName>
        <shortName evidence="5">AcCoA synthetase</shortName>
        <shortName evidence="5">Acs</shortName>
        <ecNumber evidence="5">6.2.1.1</ecNumber>
    </recommendedName>
    <alternativeName>
        <fullName evidence="5">Acetate--CoA ligase</fullName>
    </alternativeName>
    <alternativeName>
        <fullName evidence="5">Acyl-activating enzyme</fullName>
    </alternativeName>
</protein>
<comment type="cofactor">
    <cofactor evidence="5">
        <name>Mg(2+)</name>
        <dbReference type="ChEBI" id="CHEBI:18420"/>
    </cofactor>
</comment>
<dbReference type="HAMAP" id="MF_01123">
    <property type="entry name" value="Ac_CoA_synth"/>
    <property type="match status" value="1"/>
</dbReference>
<dbReference type="InterPro" id="IPR045851">
    <property type="entry name" value="AMP-bd_C_sf"/>
</dbReference>
<keyword evidence="2 5" id="KW-0436">Ligase</keyword>
<comment type="catalytic activity">
    <reaction evidence="5">
        <text>acetate + ATP + CoA = acetyl-CoA + AMP + diphosphate</text>
        <dbReference type="Rhea" id="RHEA:23176"/>
        <dbReference type="ChEBI" id="CHEBI:30089"/>
        <dbReference type="ChEBI" id="CHEBI:30616"/>
        <dbReference type="ChEBI" id="CHEBI:33019"/>
        <dbReference type="ChEBI" id="CHEBI:57287"/>
        <dbReference type="ChEBI" id="CHEBI:57288"/>
        <dbReference type="ChEBI" id="CHEBI:456215"/>
        <dbReference type="EC" id="6.2.1.1"/>
    </reaction>
</comment>
<dbReference type="InterPro" id="IPR025110">
    <property type="entry name" value="AMP-bd_C"/>
</dbReference>
<name>A0ABT5X4P7_9EURY</name>
<dbReference type="InterPro" id="IPR032387">
    <property type="entry name" value="ACAS_N"/>
</dbReference>
<comment type="PTM">
    <text evidence="5">Acetylated. Deacetylation by the SIR2-homolog deacetylase activates the enzyme.</text>
</comment>
<feature type="binding site" evidence="5">
    <location>
        <begin position="428"/>
        <end position="433"/>
    </location>
    <ligand>
        <name>ATP</name>
        <dbReference type="ChEBI" id="CHEBI:30616"/>
    </ligand>
</feature>
<feature type="binding site" evidence="5">
    <location>
        <begin position="210"/>
        <end position="213"/>
    </location>
    <ligand>
        <name>CoA</name>
        <dbReference type="ChEBI" id="CHEBI:57287"/>
    </ligand>
</feature>
<dbReference type="EMBL" id="JARFPK010000001">
    <property type="protein sequence ID" value="MDF0589640.1"/>
    <property type="molecule type" value="Genomic_DNA"/>
</dbReference>
<dbReference type="InterPro" id="IPR020845">
    <property type="entry name" value="AMP-binding_CS"/>
</dbReference>
<evidence type="ECO:0000259" key="7">
    <source>
        <dbReference type="Pfam" id="PF13193"/>
    </source>
</evidence>
<dbReference type="Pfam" id="PF16177">
    <property type="entry name" value="ACAS_N"/>
    <property type="match status" value="1"/>
</dbReference>
<feature type="binding site" evidence="5">
    <location>
        <position position="328"/>
    </location>
    <ligand>
        <name>CoA</name>
        <dbReference type="ChEBI" id="CHEBI:57287"/>
    </ligand>
</feature>
<feature type="binding site" evidence="5">
    <location>
        <begin position="404"/>
        <end position="406"/>
    </location>
    <ligand>
        <name>ATP</name>
        <dbReference type="ChEBI" id="CHEBI:30616"/>
    </ligand>
</feature>
<dbReference type="PANTHER" id="PTHR24095:SF14">
    <property type="entry name" value="ACETYL-COENZYME A SYNTHETASE 1"/>
    <property type="match status" value="1"/>
</dbReference>
<dbReference type="PROSITE" id="PS00455">
    <property type="entry name" value="AMP_BINDING"/>
    <property type="match status" value="1"/>
</dbReference>
<reference evidence="9 10" key="1">
    <citation type="submission" date="2023-03" db="EMBL/GenBank/DDBJ databases">
        <title>WGS of Methanotrichaceae archaeon Mx.</title>
        <authorList>
            <person name="Sorokin D.Y."/>
            <person name="Merkel A.Y."/>
        </authorList>
    </citation>
    <scope>NUCLEOTIDE SEQUENCE [LARGE SCALE GENOMIC DNA]</scope>
    <source>
        <strain evidence="9 10">Mx</strain>
    </source>
</reference>
<feature type="binding site" evidence="5">
    <location>
        <position position="560"/>
    </location>
    <ligand>
        <name>Mg(2+)</name>
        <dbReference type="ChEBI" id="CHEBI:18420"/>
    </ligand>
</feature>
<feature type="binding site" evidence="5">
    <location>
        <position position="605"/>
    </location>
    <ligand>
        <name>CoA</name>
        <dbReference type="ChEBI" id="CHEBI:57287"/>
    </ligand>
</feature>
<proteinExistence type="inferred from homology"/>
<comment type="caution">
    <text evidence="5">Lacks conserved residue(s) required for the propagation of feature annotation.</text>
</comment>
<dbReference type="InterPro" id="IPR000873">
    <property type="entry name" value="AMP-dep_synth/lig_dom"/>
</dbReference>
<gene>
    <name evidence="9" type="primary">acs</name>
    <name evidence="5" type="synonym">acsA</name>
    <name evidence="9" type="ORF">P0O15_00385</name>
</gene>
<dbReference type="PANTHER" id="PTHR24095">
    <property type="entry name" value="ACETYL-COENZYME A SYNTHETASE"/>
    <property type="match status" value="1"/>
</dbReference>
<feature type="domain" description="AMP-binding enzyme C-terminal" evidence="7">
    <location>
        <begin position="552"/>
        <end position="630"/>
    </location>
</feature>
<dbReference type="Pfam" id="PF00501">
    <property type="entry name" value="AMP-binding"/>
    <property type="match status" value="1"/>
</dbReference>
<dbReference type="Gene3D" id="3.30.300.30">
    <property type="match status" value="1"/>
</dbReference>
<dbReference type="Gene3D" id="3.40.50.12780">
    <property type="entry name" value="N-terminal domain of ligase-like"/>
    <property type="match status" value="1"/>
</dbReference>
<organism evidence="9 10">
    <name type="scientific">Candidatus Methanocrinis natronophilus</name>
    <dbReference type="NCBI Taxonomy" id="3033396"/>
    <lineage>
        <taxon>Archaea</taxon>
        <taxon>Methanobacteriati</taxon>
        <taxon>Methanobacteriota</taxon>
        <taxon>Stenosarchaea group</taxon>
        <taxon>Methanomicrobia</taxon>
        <taxon>Methanotrichales</taxon>
        <taxon>Methanotrichaceae</taxon>
        <taxon>Methanocrinis</taxon>
    </lineage>
</organism>
<keyword evidence="4 5" id="KW-0067">ATP-binding</keyword>
<dbReference type="SUPFAM" id="SSF56801">
    <property type="entry name" value="Acetyl-CoA synthetase-like"/>
    <property type="match status" value="1"/>
</dbReference>
<feature type="binding site" evidence="5">
    <location>
        <position position="563"/>
    </location>
    <ligand>
        <name>Mg(2+)</name>
        <dbReference type="ChEBI" id="CHEBI:18420"/>
    </ligand>
</feature>
<sequence length="664" mass="74308">MAEAKTGKTKVFQEETRIFEPPKDLVENSNVMKYMKKKGFKTEKELREWCSKNYIEFWDEMAKEYADWFKPYTKVMDDSGMPYFKWFTGGEVNVTYNCVDRHAKGAKKDKVAYIWVPEPTDQATQKITYGELYKEINKFANGLKSLGLNKGDRASIYMPMIPQLPIAVLACAKIGVIHSVVFSGFSSKGLSDRAADCGSKVIITTDGLFRRGKPIPLKPNVDEAVEGAPTVEHVIVFKRAGLDVAWKEGRDIWWDDLVAGKSEECEPEKLDPEHRLYILYTSGTTGKPKGIEHAQGGNAVGPAQTLHWVFDLKEDDIWWCTADIGWVTGHSYIVYGPLNLGVTGIMYEGSPDFPDFGRWWSIVQEHKVTKFYTAPTAIRMFMKQGSEWPAKYDLSSLKLLGSVGEPINPEAWMWYREHIGGGKLQIMDTWWQTETGTFVLSPLPITPLKPGSCTFPLPGFNTTIYDEEGNEVPLGEGGNVVNETPWPAMLRAFWGDTERYMKEYWQFYWDTPKRGTYLAGDKATRDKDGYYWIQGRIDDVLSVAGHRIANAEVESALVAHPKIAEAAVVGKPDAIKGESIVAFAVLNVGVEQTPDLAKDAITFVRKTLGPVAAPSEVHFVNDLPKTRSGKIMRRVVKAKCLGNPTGDISTLLNPEAVDGIPLIV</sequence>
<dbReference type="CDD" id="cd05966">
    <property type="entry name" value="ACS"/>
    <property type="match status" value="1"/>
</dbReference>
<comment type="function">
    <text evidence="5">Catalyzes the conversion of acetate into acetyl-CoA (AcCoA), an essential intermediate at the junction of anabolic and catabolic pathways. AcsA undergoes a two-step reaction. In the first half reaction, AcsA combines acetate with ATP to form acetyl-adenylate (AcAMP) intermediate. In the second half reaction, it can then transfer the acetyl group from AcAMP to the sulfhydryl group of CoA, forming the product AcCoA.</text>
</comment>
<evidence type="ECO:0000313" key="10">
    <source>
        <dbReference type="Proteomes" id="UP001220010"/>
    </source>
</evidence>
<dbReference type="GO" id="GO:0003987">
    <property type="term" value="F:acetate-CoA ligase activity"/>
    <property type="evidence" value="ECO:0007669"/>
    <property type="project" value="UniProtKB-EC"/>
</dbReference>
<feature type="binding site" evidence="5">
    <location>
        <position position="547"/>
    </location>
    <ligand>
        <name>ATP</name>
        <dbReference type="ChEBI" id="CHEBI:30616"/>
    </ligand>
</feature>
<evidence type="ECO:0000259" key="6">
    <source>
        <dbReference type="Pfam" id="PF00501"/>
    </source>
</evidence>
<feature type="binding site" evidence="5">
    <location>
        <position position="558"/>
    </location>
    <ligand>
        <name>Mg(2+)</name>
        <dbReference type="ChEBI" id="CHEBI:18420"/>
    </ligand>
</feature>
<evidence type="ECO:0000256" key="4">
    <source>
        <dbReference type="ARBA" id="ARBA00022840"/>
    </source>
</evidence>
<keyword evidence="5" id="KW-0460">Magnesium</keyword>
<evidence type="ECO:0000256" key="1">
    <source>
        <dbReference type="ARBA" id="ARBA00006432"/>
    </source>
</evidence>
<feature type="domain" description="AMP-dependent synthetase/ligase" evidence="6">
    <location>
        <begin position="101"/>
        <end position="485"/>
    </location>
</feature>
<dbReference type="NCBIfam" id="NF001208">
    <property type="entry name" value="PRK00174.1"/>
    <property type="match status" value="1"/>
</dbReference>
<comment type="caution">
    <text evidence="9">The sequence shown here is derived from an EMBL/GenBank/DDBJ whole genome shotgun (WGS) entry which is preliminary data.</text>
</comment>
<keyword evidence="10" id="KW-1185">Reference proteome</keyword>
<dbReference type="EC" id="6.2.1.1" evidence="5"/>
<keyword evidence="3 5" id="KW-0547">Nucleotide-binding</keyword>
<evidence type="ECO:0000256" key="5">
    <source>
        <dbReference type="HAMAP-Rule" id="MF_01123"/>
    </source>
</evidence>
<evidence type="ECO:0000313" key="9">
    <source>
        <dbReference type="EMBL" id="MDF0589640.1"/>
    </source>
</evidence>
<keyword evidence="5" id="KW-0007">Acetylation</keyword>
<dbReference type="InterPro" id="IPR011904">
    <property type="entry name" value="Ac_CoA_lig"/>
</dbReference>
<comment type="similarity">
    <text evidence="1 5">Belongs to the ATP-dependent AMP-binding enzyme family.</text>
</comment>
<dbReference type="Proteomes" id="UP001220010">
    <property type="component" value="Unassembled WGS sequence"/>
</dbReference>
<evidence type="ECO:0000256" key="2">
    <source>
        <dbReference type="ARBA" id="ARBA00022598"/>
    </source>
</evidence>
<evidence type="ECO:0000259" key="8">
    <source>
        <dbReference type="Pfam" id="PF16177"/>
    </source>
</evidence>
<dbReference type="Pfam" id="PF13193">
    <property type="entry name" value="AMP-binding_C"/>
    <property type="match status" value="1"/>
</dbReference>
<dbReference type="InterPro" id="IPR042099">
    <property type="entry name" value="ANL_N_sf"/>
</dbReference>
<evidence type="ECO:0000256" key="3">
    <source>
        <dbReference type="ARBA" id="ARBA00022741"/>
    </source>
</evidence>